<reference evidence="1 2" key="1">
    <citation type="submission" date="2014-06" db="EMBL/GenBank/DDBJ databases">
        <authorList>
            <person name="Swart Estienne"/>
        </authorList>
    </citation>
    <scope>NUCLEOTIDE SEQUENCE [LARGE SCALE GENOMIC DNA]</scope>
    <source>
        <strain evidence="1 2">130c</strain>
    </source>
</reference>
<accession>A0A078B9M9</accession>
<evidence type="ECO:0000313" key="2">
    <source>
        <dbReference type="Proteomes" id="UP000039865"/>
    </source>
</evidence>
<dbReference type="EMBL" id="CCKQ01018310">
    <property type="protein sequence ID" value="CDW90273.1"/>
    <property type="molecule type" value="Genomic_DNA"/>
</dbReference>
<protein>
    <submittedName>
        <fullName evidence="1">Uncharacterized protein</fullName>
    </submittedName>
</protein>
<gene>
    <name evidence="1" type="primary">Contig18561.g19732</name>
    <name evidence="1" type="ORF">STYLEM_19415</name>
</gene>
<sequence>MQCRKETTLRTINLEENISLKSEFSCYSTGTSKKTVEHQSMTRMQTNDLQNSSNSNFKEQLELDINDGDKLDEILLMEDDTYQDIFTQQKNILNIVECDYEMEEPLENHFNLEVPGYERGLQQIGRGFPLAIKNLKQEQNLSQYHAKQRSSML</sequence>
<evidence type="ECO:0000313" key="1">
    <source>
        <dbReference type="EMBL" id="CDW90273.1"/>
    </source>
</evidence>
<dbReference type="InParanoid" id="A0A078B9M9"/>
<proteinExistence type="predicted"/>
<dbReference type="Proteomes" id="UP000039865">
    <property type="component" value="Unassembled WGS sequence"/>
</dbReference>
<keyword evidence="2" id="KW-1185">Reference proteome</keyword>
<name>A0A078B9M9_STYLE</name>
<organism evidence="1 2">
    <name type="scientific">Stylonychia lemnae</name>
    <name type="common">Ciliate</name>
    <dbReference type="NCBI Taxonomy" id="5949"/>
    <lineage>
        <taxon>Eukaryota</taxon>
        <taxon>Sar</taxon>
        <taxon>Alveolata</taxon>
        <taxon>Ciliophora</taxon>
        <taxon>Intramacronucleata</taxon>
        <taxon>Spirotrichea</taxon>
        <taxon>Stichotrichia</taxon>
        <taxon>Sporadotrichida</taxon>
        <taxon>Oxytrichidae</taxon>
        <taxon>Stylonychinae</taxon>
        <taxon>Stylonychia</taxon>
    </lineage>
</organism>
<dbReference type="AlphaFoldDB" id="A0A078B9M9"/>